<comment type="subunit">
    <text evidence="3">Component of the ER membrane protein complex (EMC).</text>
</comment>
<dbReference type="Proteomes" id="UP000799436">
    <property type="component" value="Unassembled WGS sequence"/>
</dbReference>
<dbReference type="OrthoDB" id="28092at2759"/>
<dbReference type="EMBL" id="ML995824">
    <property type="protein sequence ID" value="KAF2770662.1"/>
    <property type="molecule type" value="Genomic_DNA"/>
</dbReference>
<keyword evidence="10" id="KW-0325">Glycoprotein</keyword>
<feature type="transmembrane region" description="Helical" evidence="11">
    <location>
        <begin position="924"/>
        <end position="944"/>
    </location>
</feature>
<dbReference type="InterPro" id="IPR026895">
    <property type="entry name" value="EMC1"/>
</dbReference>
<accession>A0A6G1LDJ2</accession>
<dbReference type="InterPro" id="IPR011047">
    <property type="entry name" value="Quinoprotein_ADH-like_sf"/>
</dbReference>
<evidence type="ECO:0000256" key="12">
    <source>
        <dbReference type="SAM" id="SignalP"/>
    </source>
</evidence>
<comment type="similarity">
    <text evidence="2">Belongs to the EMC1 family.</text>
</comment>
<comment type="subcellular location">
    <subcellularLocation>
        <location evidence="1">Endoplasmic reticulum membrane</location>
        <topology evidence="1">Single-pass type I membrane protein</topology>
    </subcellularLocation>
</comment>
<dbReference type="PANTHER" id="PTHR21573:SF0">
    <property type="entry name" value="ER MEMBRANE PROTEIN COMPLEX SUBUNIT 1"/>
    <property type="match status" value="1"/>
</dbReference>
<keyword evidence="16" id="KW-1185">Reference proteome</keyword>
<evidence type="ECO:0000256" key="9">
    <source>
        <dbReference type="ARBA" id="ARBA00023136"/>
    </source>
</evidence>
<dbReference type="GO" id="GO:0034975">
    <property type="term" value="P:protein folding in endoplasmic reticulum"/>
    <property type="evidence" value="ECO:0007669"/>
    <property type="project" value="TreeGrafter"/>
</dbReference>
<evidence type="ECO:0000256" key="7">
    <source>
        <dbReference type="ARBA" id="ARBA00022824"/>
    </source>
</evidence>
<evidence type="ECO:0000256" key="5">
    <source>
        <dbReference type="ARBA" id="ARBA00022692"/>
    </source>
</evidence>
<evidence type="ECO:0000256" key="4">
    <source>
        <dbReference type="ARBA" id="ARBA00020824"/>
    </source>
</evidence>
<feature type="chain" id="PRO_5026120691" description="ER membrane protein complex subunit 1" evidence="12">
    <location>
        <begin position="19"/>
        <end position="956"/>
    </location>
</feature>
<evidence type="ECO:0000256" key="3">
    <source>
        <dbReference type="ARBA" id="ARBA00011276"/>
    </source>
</evidence>
<evidence type="ECO:0000256" key="2">
    <source>
        <dbReference type="ARBA" id="ARBA00007904"/>
    </source>
</evidence>
<dbReference type="GO" id="GO:0072546">
    <property type="term" value="C:EMC complex"/>
    <property type="evidence" value="ECO:0007669"/>
    <property type="project" value="InterPro"/>
</dbReference>
<keyword evidence="6 12" id="KW-0732">Signal</keyword>
<keyword evidence="7" id="KW-0256">Endoplasmic reticulum</keyword>
<dbReference type="AlphaFoldDB" id="A0A6G1LDJ2"/>
<dbReference type="InterPro" id="IPR015943">
    <property type="entry name" value="WD40/YVTN_repeat-like_dom_sf"/>
</dbReference>
<dbReference type="Pfam" id="PF07774">
    <property type="entry name" value="EMC1_C"/>
    <property type="match status" value="1"/>
</dbReference>
<evidence type="ECO:0000259" key="13">
    <source>
        <dbReference type="Pfam" id="PF07774"/>
    </source>
</evidence>
<dbReference type="InterPro" id="IPR011678">
    <property type="entry name" value="EMC1_C"/>
</dbReference>
<keyword evidence="5 11" id="KW-0812">Transmembrane</keyword>
<dbReference type="SUPFAM" id="SSF50998">
    <property type="entry name" value="Quinoprotein alcohol dehydrogenase-like"/>
    <property type="match status" value="1"/>
</dbReference>
<evidence type="ECO:0000313" key="16">
    <source>
        <dbReference type="Proteomes" id="UP000799436"/>
    </source>
</evidence>
<feature type="domain" description="EMC1 first beta-propeller" evidence="14">
    <location>
        <begin position="82"/>
        <end position="460"/>
    </location>
</feature>
<proteinExistence type="inferred from homology"/>
<organism evidence="15 16">
    <name type="scientific">Teratosphaeria nubilosa</name>
    <dbReference type="NCBI Taxonomy" id="161662"/>
    <lineage>
        <taxon>Eukaryota</taxon>
        <taxon>Fungi</taxon>
        <taxon>Dikarya</taxon>
        <taxon>Ascomycota</taxon>
        <taxon>Pezizomycotina</taxon>
        <taxon>Dothideomycetes</taxon>
        <taxon>Dothideomycetidae</taxon>
        <taxon>Mycosphaerellales</taxon>
        <taxon>Teratosphaeriaceae</taxon>
        <taxon>Teratosphaeria</taxon>
    </lineage>
</organism>
<evidence type="ECO:0000313" key="15">
    <source>
        <dbReference type="EMBL" id="KAF2770662.1"/>
    </source>
</evidence>
<evidence type="ECO:0000256" key="10">
    <source>
        <dbReference type="ARBA" id="ARBA00023180"/>
    </source>
</evidence>
<dbReference type="Pfam" id="PF25293">
    <property type="entry name" value="Beta-prop_EMC1_N"/>
    <property type="match status" value="1"/>
</dbReference>
<feature type="domain" description="ER membrane protein complex subunit 1 C-terminal" evidence="13">
    <location>
        <begin position="735"/>
        <end position="953"/>
    </location>
</feature>
<gene>
    <name evidence="15" type="ORF">EJ03DRAFT_335390</name>
</gene>
<name>A0A6G1LDJ2_9PEZI</name>
<dbReference type="InterPro" id="IPR058545">
    <property type="entry name" value="Beta-prop_EMC1_1st"/>
</dbReference>
<reference evidence="15" key="1">
    <citation type="journal article" date="2020" name="Stud. Mycol.">
        <title>101 Dothideomycetes genomes: a test case for predicting lifestyles and emergence of pathogens.</title>
        <authorList>
            <person name="Haridas S."/>
            <person name="Albert R."/>
            <person name="Binder M."/>
            <person name="Bloem J."/>
            <person name="Labutti K."/>
            <person name="Salamov A."/>
            <person name="Andreopoulos B."/>
            <person name="Baker S."/>
            <person name="Barry K."/>
            <person name="Bills G."/>
            <person name="Bluhm B."/>
            <person name="Cannon C."/>
            <person name="Castanera R."/>
            <person name="Culley D."/>
            <person name="Daum C."/>
            <person name="Ezra D."/>
            <person name="Gonzalez J."/>
            <person name="Henrissat B."/>
            <person name="Kuo A."/>
            <person name="Liang C."/>
            <person name="Lipzen A."/>
            <person name="Lutzoni F."/>
            <person name="Magnuson J."/>
            <person name="Mondo S."/>
            <person name="Nolan M."/>
            <person name="Ohm R."/>
            <person name="Pangilinan J."/>
            <person name="Park H.-J."/>
            <person name="Ramirez L."/>
            <person name="Alfaro M."/>
            <person name="Sun H."/>
            <person name="Tritt A."/>
            <person name="Yoshinaga Y."/>
            <person name="Zwiers L.-H."/>
            <person name="Turgeon B."/>
            <person name="Goodwin S."/>
            <person name="Spatafora J."/>
            <person name="Crous P."/>
            <person name="Grigoriev I."/>
        </authorList>
    </citation>
    <scope>NUCLEOTIDE SEQUENCE</scope>
    <source>
        <strain evidence="15">CBS 116005</strain>
    </source>
</reference>
<dbReference type="Gene3D" id="2.130.10.10">
    <property type="entry name" value="YVTN repeat-like/Quinoprotein amine dehydrogenase"/>
    <property type="match status" value="2"/>
</dbReference>
<evidence type="ECO:0000256" key="8">
    <source>
        <dbReference type="ARBA" id="ARBA00022989"/>
    </source>
</evidence>
<sequence length="956" mass="103079">MSFFPLLMLSLSAQNWHSATIDEPERSSAVSDASEHEETAHASLLEYHSNALSNAPFSATALSGSSATGPHNERRLHRRSLEYRLALPTARGVLGAVNPRDGTVVWRQILPPNVTVDHANGFLRAGQGQDTVVSGSGSEVAVWSAADGRQAWSLNVEGTLEDVEILELSDVETTGAKDIVAMSSGAEPAVYRVHAASGSVKWVHKIESGDAPYQVSASSTEVFAILLHKTMLGYLKLRIVSLDPFTGKKNDEYTLSSDSELATPETIVAVGANSASPIVAWTDAAHTILKLNVLGTKGITTFNIEKHGDLAVERVRLHAPYHVNSLSHFLVHYETATSHWAEVFHINSKNGKVEKAYSLPELGGRGAFSTSAADANVFFTRITQNEVSVVSSVSHGVLGRWPVSKFNVAAGTGETPAPVHAVSEVSVRGDAVSAVRTAVLLSTGDWVLLRDGSPIWYRPEMLADTVAATFAAPAEVEALVQQLEAEAHSSPLAAYIHRVRRHAQDLMHLPALIAGLPQQIVNGFLGTSADDVSSDTFGFHQIVVCAIESGRVVALDAGNSGRILWNQQVADLQPGQAWSPSISSPTGGIFESSSQAGQGVRYNATTGEQLFRIQVIDPEHDAASRSAVKYTLKDGSLDATLNDSPAWHFVPAEGDRIVSLASRTVNDPVASIGKVLGDRRVLYKYLDPNLALLATVEDTSRRATFYVINTVTGAILHSNVHPGVDLTAPISTIFSENWFAYSFTAEASEDSPKGHQLVVGELFESLVPNDRGPLQSTSNFSSFESPTEPFTLTQTYQIPEPISKLSVTRTRQGITSRQLLAVLPDSNSLVGIPYGALDPRRPVGRDPTKDEAMEGLSRYAPVIEFDPKWYLNHQREVVGIKGVATSPALIESTSLVFAYGLDVFGTRLTPSFSFDILGKDFNKLQMLATVAALAVATIVVAPLVRRKQINQRWQFL</sequence>
<keyword evidence="8 11" id="KW-1133">Transmembrane helix</keyword>
<evidence type="ECO:0000259" key="14">
    <source>
        <dbReference type="Pfam" id="PF25293"/>
    </source>
</evidence>
<dbReference type="PANTHER" id="PTHR21573">
    <property type="entry name" value="ER MEMBRANE PROTEIN COMPLEX SUBUNIT 1"/>
    <property type="match status" value="1"/>
</dbReference>
<keyword evidence="9 11" id="KW-0472">Membrane</keyword>
<evidence type="ECO:0000256" key="1">
    <source>
        <dbReference type="ARBA" id="ARBA00004115"/>
    </source>
</evidence>
<evidence type="ECO:0000256" key="6">
    <source>
        <dbReference type="ARBA" id="ARBA00022729"/>
    </source>
</evidence>
<protein>
    <recommendedName>
        <fullName evidence="4">ER membrane protein complex subunit 1</fullName>
    </recommendedName>
</protein>
<feature type="signal peptide" evidence="12">
    <location>
        <begin position="1"/>
        <end position="18"/>
    </location>
</feature>
<evidence type="ECO:0000256" key="11">
    <source>
        <dbReference type="SAM" id="Phobius"/>
    </source>
</evidence>